<feature type="domain" description="Heterokaryon incompatibility" evidence="1">
    <location>
        <begin position="41"/>
        <end position="162"/>
    </location>
</feature>
<organism evidence="2 3">
    <name type="scientific">Heterobasidion irregulare (strain TC 32-1)</name>
    <dbReference type="NCBI Taxonomy" id="747525"/>
    <lineage>
        <taxon>Eukaryota</taxon>
        <taxon>Fungi</taxon>
        <taxon>Dikarya</taxon>
        <taxon>Basidiomycota</taxon>
        <taxon>Agaricomycotina</taxon>
        <taxon>Agaricomycetes</taxon>
        <taxon>Russulales</taxon>
        <taxon>Bondarzewiaceae</taxon>
        <taxon>Heterobasidion</taxon>
        <taxon>Heterobasidion annosum species complex</taxon>
    </lineage>
</organism>
<dbReference type="RefSeq" id="XP_009542710.1">
    <property type="nucleotide sequence ID" value="XM_009544415.1"/>
</dbReference>
<dbReference type="InParanoid" id="W4KJN2"/>
<sequence>MEFRLLVEAQENTDRPVIFLSNRRWSVTEPLDMTSQNVPQYACISYVWGSGRLSNPFHPSVKMSDHTLPALTAAMHDPSLTAFWIDAFCVPVAQPQKGATLESMGAIYGRAARVVVVLSNTTWHAIDQITRTNFASALEFSDSPLKILEQDMWIKSVWTYQEVVNSQGLFLTAESAICEPIEGESFLNALGQYLELFRQANGLTTYDLREHFPYVDAFEDLIADWRVAVWCGRSALQVMSGMWRRKWFEEANYFYAMIGTITGLPSRRSSHPSIQSLSESFMRVCEEKSDFSFIYSTAPRDTLSGRLWRPSPTLLQPVLSWHTWGESQRGERHANGLTLKDMFQLTQSHIVNELHARHTLERLRVKNEHPTSEEVTVLLLSVLKQMGFTGCGQHLTFFEGLFFPQDPIMLDAGVEVWVSTSITWTFGAPGIAITTDGGRKQYISGVFLGDRSTAMVGSEVALLDNAVQQLDRSMIG</sequence>
<evidence type="ECO:0000259" key="1">
    <source>
        <dbReference type="Pfam" id="PF06985"/>
    </source>
</evidence>
<dbReference type="InterPro" id="IPR052895">
    <property type="entry name" value="HetReg/Transcr_Mod"/>
</dbReference>
<evidence type="ECO:0000313" key="3">
    <source>
        <dbReference type="Proteomes" id="UP000030671"/>
    </source>
</evidence>
<dbReference type="GeneID" id="20669611"/>
<dbReference type="Proteomes" id="UP000030671">
    <property type="component" value="Unassembled WGS sequence"/>
</dbReference>
<dbReference type="EMBL" id="KI925455">
    <property type="protein sequence ID" value="ETW85904.1"/>
    <property type="molecule type" value="Genomic_DNA"/>
</dbReference>
<dbReference type="PANTHER" id="PTHR24148:SF64">
    <property type="entry name" value="HETEROKARYON INCOMPATIBILITY DOMAIN-CONTAINING PROTEIN"/>
    <property type="match status" value="1"/>
</dbReference>
<dbReference type="OrthoDB" id="6329284at2759"/>
<dbReference type="PANTHER" id="PTHR24148">
    <property type="entry name" value="ANKYRIN REPEAT DOMAIN-CONTAINING PROTEIN 39 HOMOLOG-RELATED"/>
    <property type="match status" value="1"/>
</dbReference>
<dbReference type="InterPro" id="IPR010730">
    <property type="entry name" value="HET"/>
</dbReference>
<evidence type="ECO:0000313" key="2">
    <source>
        <dbReference type="EMBL" id="ETW85904.1"/>
    </source>
</evidence>
<dbReference type="HOGENOM" id="CLU_015196_0_0_1"/>
<dbReference type="Pfam" id="PF06985">
    <property type="entry name" value="HET"/>
    <property type="match status" value="1"/>
</dbReference>
<protein>
    <recommendedName>
        <fullName evidence="1">Heterokaryon incompatibility domain-containing protein</fullName>
    </recommendedName>
</protein>
<gene>
    <name evidence="2" type="ORF">HETIRDRAFT_308730</name>
</gene>
<proteinExistence type="predicted"/>
<dbReference type="AlphaFoldDB" id="W4KJN2"/>
<dbReference type="eggNOG" id="ENOG502SRJ2">
    <property type="taxonomic scope" value="Eukaryota"/>
</dbReference>
<dbReference type="KEGG" id="hir:HETIRDRAFT_308730"/>
<keyword evidence="3" id="KW-1185">Reference proteome</keyword>
<name>W4KJN2_HETIT</name>
<accession>W4KJN2</accession>
<reference evidence="2 3" key="1">
    <citation type="journal article" date="2012" name="New Phytol.">
        <title>Insight into trade-off between wood decay and parasitism from the genome of a fungal forest pathogen.</title>
        <authorList>
            <person name="Olson A."/>
            <person name="Aerts A."/>
            <person name="Asiegbu F."/>
            <person name="Belbahri L."/>
            <person name="Bouzid O."/>
            <person name="Broberg A."/>
            <person name="Canback B."/>
            <person name="Coutinho P.M."/>
            <person name="Cullen D."/>
            <person name="Dalman K."/>
            <person name="Deflorio G."/>
            <person name="van Diepen L.T."/>
            <person name="Dunand C."/>
            <person name="Duplessis S."/>
            <person name="Durling M."/>
            <person name="Gonthier P."/>
            <person name="Grimwood J."/>
            <person name="Fossdal C.G."/>
            <person name="Hansson D."/>
            <person name="Henrissat B."/>
            <person name="Hietala A."/>
            <person name="Himmelstrand K."/>
            <person name="Hoffmeister D."/>
            <person name="Hogberg N."/>
            <person name="James T.Y."/>
            <person name="Karlsson M."/>
            <person name="Kohler A."/>
            <person name="Kues U."/>
            <person name="Lee Y.H."/>
            <person name="Lin Y.C."/>
            <person name="Lind M."/>
            <person name="Lindquist E."/>
            <person name="Lombard V."/>
            <person name="Lucas S."/>
            <person name="Lunden K."/>
            <person name="Morin E."/>
            <person name="Murat C."/>
            <person name="Park J."/>
            <person name="Raffaello T."/>
            <person name="Rouze P."/>
            <person name="Salamov A."/>
            <person name="Schmutz J."/>
            <person name="Solheim H."/>
            <person name="Stahlberg J."/>
            <person name="Velez H."/>
            <person name="de Vries R.P."/>
            <person name="Wiebenga A."/>
            <person name="Woodward S."/>
            <person name="Yakovlev I."/>
            <person name="Garbelotto M."/>
            <person name="Martin F."/>
            <person name="Grigoriev I.V."/>
            <person name="Stenlid J."/>
        </authorList>
    </citation>
    <scope>NUCLEOTIDE SEQUENCE [LARGE SCALE GENOMIC DNA]</scope>
    <source>
        <strain evidence="2 3">TC 32-1</strain>
    </source>
</reference>